<evidence type="ECO:0000313" key="4">
    <source>
        <dbReference type="Proteomes" id="UP000276215"/>
    </source>
</evidence>
<sequence length="254" mass="27348">MAPPPPPFYPEAEEKEESANNAISTAFNRLARILGLGKDQADSSSSEPAPSIPIGGPDQDSYVFLDKPDLKSPVRASTTERMHRHALRRSITTYLPEDEEMGIKEVPTVSRGLVFPYPPSLLRPKGDSRGSSAAPKNFTKGNYRTIILTVFAGLALIIATIFFLICLSCDRRRRAKAQAEEETLAEGSGEILATLDPSGHEGLELESMPVVVTAEDVEIGRVQASSPSPPPSYGNAGDGRKAGSRNCRLNDEGV</sequence>
<proteinExistence type="predicted"/>
<keyword evidence="2" id="KW-1133">Transmembrane helix</keyword>
<keyword evidence="2" id="KW-0472">Membrane</keyword>
<feature type="transmembrane region" description="Helical" evidence="2">
    <location>
        <begin position="146"/>
        <end position="167"/>
    </location>
</feature>
<protein>
    <submittedName>
        <fullName evidence="3">Uncharacterized protein</fullName>
    </submittedName>
</protein>
<dbReference type="OrthoDB" id="10511852at2759"/>
<dbReference type="Proteomes" id="UP000276215">
    <property type="component" value="Unassembled WGS sequence"/>
</dbReference>
<evidence type="ECO:0000313" key="3">
    <source>
        <dbReference type="EMBL" id="RPA98010.1"/>
    </source>
</evidence>
<evidence type="ECO:0000256" key="2">
    <source>
        <dbReference type="SAM" id="Phobius"/>
    </source>
</evidence>
<name>A0A3N4JNL8_9PEZI</name>
<organism evidence="3 4">
    <name type="scientific">Choiromyces venosus 120613-1</name>
    <dbReference type="NCBI Taxonomy" id="1336337"/>
    <lineage>
        <taxon>Eukaryota</taxon>
        <taxon>Fungi</taxon>
        <taxon>Dikarya</taxon>
        <taxon>Ascomycota</taxon>
        <taxon>Pezizomycotina</taxon>
        <taxon>Pezizomycetes</taxon>
        <taxon>Pezizales</taxon>
        <taxon>Tuberaceae</taxon>
        <taxon>Choiromyces</taxon>
    </lineage>
</organism>
<accession>A0A3N4JNL8</accession>
<keyword evidence="4" id="KW-1185">Reference proteome</keyword>
<keyword evidence="2" id="KW-0812">Transmembrane</keyword>
<dbReference type="AlphaFoldDB" id="A0A3N4JNL8"/>
<gene>
    <name evidence="3" type="ORF">L873DRAFT_1808845</name>
</gene>
<dbReference type="EMBL" id="ML120399">
    <property type="protein sequence ID" value="RPA98010.1"/>
    <property type="molecule type" value="Genomic_DNA"/>
</dbReference>
<feature type="region of interest" description="Disordered" evidence="1">
    <location>
        <begin position="219"/>
        <end position="254"/>
    </location>
</feature>
<feature type="region of interest" description="Disordered" evidence="1">
    <location>
        <begin position="37"/>
        <end position="58"/>
    </location>
</feature>
<reference evidence="3 4" key="1">
    <citation type="journal article" date="2018" name="Nat. Ecol. Evol.">
        <title>Pezizomycetes genomes reveal the molecular basis of ectomycorrhizal truffle lifestyle.</title>
        <authorList>
            <person name="Murat C."/>
            <person name="Payen T."/>
            <person name="Noel B."/>
            <person name="Kuo A."/>
            <person name="Morin E."/>
            <person name="Chen J."/>
            <person name="Kohler A."/>
            <person name="Krizsan K."/>
            <person name="Balestrini R."/>
            <person name="Da Silva C."/>
            <person name="Montanini B."/>
            <person name="Hainaut M."/>
            <person name="Levati E."/>
            <person name="Barry K.W."/>
            <person name="Belfiori B."/>
            <person name="Cichocki N."/>
            <person name="Clum A."/>
            <person name="Dockter R.B."/>
            <person name="Fauchery L."/>
            <person name="Guy J."/>
            <person name="Iotti M."/>
            <person name="Le Tacon F."/>
            <person name="Lindquist E.A."/>
            <person name="Lipzen A."/>
            <person name="Malagnac F."/>
            <person name="Mello A."/>
            <person name="Molinier V."/>
            <person name="Miyauchi S."/>
            <person name="Poulain J."/>
            <person name="Riccioni C."/>
            <person name="Rubini A."/>
            <person name="Sitrit Y."/>
            <person name="Splivallo R."/>
            <person name="Traeger S."/>
            <person name="Wang M."/>
            <person name="Zifcakova L."/>
            <person name="Wipf D."/>
            <person name="Zambonelli A."/>
            <person name="Paolocci F."/>
            <person name="Nowrousian M."/>
            <person name="Ottonello S."/>
            <person name="Baldrian P."/>
            <person name="Spatafora J.W."/>
            <person name="Henrissat B."/>
            <person name="Nagy L.G."/>
            <person name="Aury J.M."/>
            <person name="Wincker P."/>
            <person name="Grigoriev I.V."/>
            <person name="Bonfante P."/>
            <person name="Martin F.M."/>
        </authorList>
    </citation>
    <scope>NUCLEOTIDE SEQUENCE [LARGE SCALE GENOMIC DNA]</scope>
    <source>
        <strain evidence="3 4">120613-1</strain>
    </source>
</reference>
<evidence type="ECO:0000256" key="1">
    <source>
        <dbReference type="SAM" id="MobiDB-lite"/>
    </source>
</evidence>
<feature type="compositionally biased region" description="Low complexity" evidence="1">
    <location>
        <begin position="43"/>
        <end position="57"/>
    </location>
</feature>